<feature type="non-terminal residue" evidence="1">
    <location>
        <position position="160"/>
    </location>
</feature>
<sequence length="160" mass="17390">MLLAYLNLSAVCGHSFAPSPLTVLCHKLAVCGNLVSAALTWRNFEGTFLQRKRKKSFGPVAVRYAPSRIIGIRIKAEQSKTRSACRRYVCLVRVPGAAAALASLCERRCERENTAGLDLQGTKGLVGVRKRRDTSWTSSSLTFCMPPAALQVAACSTFLV</sequence>
<evidence type="ECO:0000313" key="1">
    <source>
        <dbReference type="EMBL" id="KAF2460614.1"/>
    </source>
</evidence>
<reference evidence="1" key="1">
    <citation type="journal article" date="2020" name="Stud. Mycol.">
        <title>101 Dothideomycetes genomes: a test case for predicting lifestyles and emergence of pathogens.</title>
        <authorList>
            <person name="Haridas S."/>
            <person name="Albert R."/>
            <person name="Binder M."/>
            <person name="Bloem J."/>
            <person name="Labutti K."/>
            <person name="Salamov A."/>
            <person name="Andreopoulos B."/>
            <person name="Baker S."/>
            <person name="Barry K."/>
            <person name="Bills G."/>
            <person name="Bluhm B."/>
            <person name="Cannon C."/>
            <person name="Castanera R."/>
            <person name="Culley D."/>
            <person name="Daum C."/>
            <person name="Ezra D."/>
            <person name="Gonzalez J."/>
            <person name="Henrissat B."/>
            <person name="Kuo A."/>
            <person name="Liang C."/>
            <person name="Lipzen A."/>
            <person name="Lutzoni F."/>
            <person name="Magnuson J."/>
            <person name="Mondo S."/>
            <person name="Nolan M."/>
            <person name="Ohm R."/>
            <person name="Pangilinan J."/>
            <person name="Park H.-J."/>
            <person name="Ramirez L."/>
            <person name="Alfaro M."/>
            <person name="Sun H."/>
            <person name="Tritt A."/>
            <person name="Yoshinaga Y."/>
            <person name="Zwiers L.-H."/>
            <person name="Turgeon B."/>
            <person name="Goodwin S."/>
            <person name="Spatafora J."/>
            <person name="Crous P."/>
            <person name="Grigoriev I."/>
        </authorList>
    </citation>
    <scope>NUCLEOTIDE SEQUENCE</scope>
    <source>
        <strain evidence="1">ATCC 16933</strain>
    </source>
</reference>
<gene>
    <name evidence="1" type="ORF">BDY21DRAFT_335893</name>
</gene>
<protein>
    <submittedName>
        <fullName evidence="1">Uncharacterized protein</fullName>
    </submittedName>
</protein>
<name>A0A6A6P9M9_9PEZI</name>
<accession>A0A6A6P9M9</accession>
<keyword evidence="2" id="KW-1185">Reference proteome</keyword>
<evidence type="ECO:0000313" key="2">
    <source>
        <dbReference type="Proteomes" id="UP000799766"/>
    </source>
</evidence>
<dbReference type="AlphaFoldDB" id="A0A6A6P9M9"/>
<organism evidence="1 2">
    <name type="scientific">Lineolata rhizophorae</name>
    <dbReference type="NCBI Taxonomy" id="578093"/>
    <lineage>
        <taxon>Eukaryota</taxon>
        <taxon>Fungi</taxon>
        <taxon>Dikarya</taxon>
        <taxon>Ascomycota</taxon>
        <taxon>Pezizomycotina</taxon>
        <taxon>Dothideomycetes</taxon>
        <taxon>Dothideomycetes incertae sedis</taxon>
        <taxon>Lineolatales</taxon>
        <taxon>Lineolataceae</taxon>
        <taxon>Lineolata</taxon>
    </lineage>
</organism>
<proteinExistence type="predicted"/>
<dbReference type="EMBL" id="MU001673">
    <property type="protein sequence ID" value="KAF2460614.1"/>
    <property type="molecule type" value="Genomic_DNA"/>
</dbReference>
<dbReference type="Proteomes" id="UP000799766">
    <property type="component" value="Unassembled WGS sequence"/>
</dbReference>